<evidence type="ECO:0000313" key="1">
    <source>
        <dbReference type="EMBL" id="QLG27905.1"/>
    </source>
</evidence>
<organism evidence="1 2">
    <name type="scientific">Halorarum halophilum</name>
    <dbReference type="NCBI Taxonomy" id="2743090"/>
    <lineage>
        <taxon>Archaea</taxon>
        <taxon>Methanobacteriati</taxon>
        <taxon>Methanobacteriota</taxon>
        <taxon>Stenosarchaea group</taxon>
        <taxon>Halobacteria</taxon>
        <taxon>Halobacteriales</taxon>
        <taxon>Haloferacaceae</taxon>
        <taxon>Halorarum</taxon>
    </lineage>
</organism>
<dbReference type="OrthoDB" id="267555at2157"/>
<protein>
    <submittedName>
        <fullName evidence="1">Uncharacterized protein</fullName>
    </submittedName>
</protein>
<evidence type="ECO:0000313" key="2">
    <source>
        <dbReference type="Proteomes" id="UP000509750"/>
    </source>
</evidence>
<dbReference type="PROSITE" id="PS51318">
    <property type="entry name" value="TAT"/>
    <property type="match status" value="1"/>
</dbReference>
<name>A0A7D5GC39_9EURY</name>
<dbReference type="AlphaFoldDB" id="A0A7D5GC39"/>
<keyword evidence="2" id="KW-1185">Reference proteome</keyword>
<dbReference type="InterPro" id="IPR006311">
    <property type="entry name" value="TAT_signal"/>
</dbReference>
<dbReference type="RefSeq" id="WP_179169480.1">
    <property type="nucleotide sequence ID" value="NZ_CP058529.1"/>
</dbReference>
<accession>A0A7D5GC39</accession>
<dbReference type="GeneID" id="56029211"/>
<dbReference type="KEGG" id="halg:HUG10_10220"/>
<proteinExistence type="predicted"/>
<dbReference type="Proteomes" id="UP000509750">
    <property type="component" value="Chromosome"/>
</dbReference>
<sequence length="469" mass="50129">MPQERCLERRRFLARVGAAGLAGTTGVRAAGRAAATGFAGSVESDDPFDPTVHAFGFRNWSTRSELFPDHAHDAVTRDEVRRTVERNWTGPLFALASGPTATSLPDSLVEAVSTQVYVSVNQLSATNGHCYGMCFAAQSYYERPDRIPLDRESASAFAGPTEPFDDGAEPVADEIDLYQTAQLLDVEAWLGRRALVRPSAIDYGRELEAVKHAVDADGTASVTLLAGTSRLYHQVLVYDYRRRGGGTDLLVYDPNYGARTYRTDAGREARRIRVSTADSPTTVSYDGYDGFVANRADRRIRLRTDPDDDSGSNGGGRGLFPMLAVTMRSPAGSLSVLDPEGRPVSRDRAAFMNEDAAGGAALRYRYGAEPGDYRIVVTAAKDTPYTLDVRSAGLDGELLSTSREGHLDAGEARTFRASISDPGDGELSATGEGPLDDLGPSTLAALVGGAAVGLGGAVTACRRRGGFER</sequence>
<gene>
    <name evidence="1" type="ORF">HUG10_10220</name>
</gene>
<dbReference type="EMBL" id="CP058529">
    <property type="protein sequence ID" value="QLG27905.1"/>
    <property type="molecule type" value="Genomic_DNA"/>
</dbReference>
<reference evidence="1 2" key="1">
    <citation type="submission" date="2020-07" db="EMBL/GenBank/DDBJ databases">
        <title>Gai3-2, isolated from salt lake.</title>
        <authorList>
            <person name="Cui H."/>
            <person name="Shi X."/>
        </authorList>
    </citation>
    <scope>NUCLEOTIDE SEQUENCE [LARGE SCALE GENOMIC DNA]</scope>
    <source>
        <strain evidence="1 2">Gai3-2</strain>
    </source>
</reference>